<accession>A0ABS6G8T5</accession>
<evidence type="ECO:0000313" key="2">
    <source>
        <dbReference type="Proteomes" id="UP000787201"/>
    </source>
</evidence>
<dbReference type="Proteomes" id="UP000787201">
    <property type="component" value="Unassembled WGS sequence"/>
</dbReference>
<proteinExistence type="predicted"/>
<organism evidence="1 2">
    <name type="scientific">Enterobacter sichuanensis</name>
    <dbReference type="NCBI Taxonomy" id="2071710"/>
    <lineage>
        <taxon>Bacteria</taxon>
        <taxon>Pseudomonadati</taxon>
        <taxon>Pseudomonadota</taxon>
        <taxon>Gammaproteobacteria</taxon>
        <taxon>Enterobacterales</taxon>
        <taxon>Enterobacteriaceae</taxon>
        <taxon>Enterobacter</taxon>
        <taxon>Enterobacter cloacae complex</taxon>
    </lineage>
</organism>
<name>A0ABS6G8T5_9ENTR</name>
<dbReference type="EMBL" id="JAHLTI010000001">
    <property type="protein sequence ID" value="MBU5923205.1"/>
    <property type="molecule type" value="Genomic_DNA"/>
</dbReference>
<evidence type="ECO:0000313" key="1">
    <source>
        <dbReference type="EMBL" id="MBU5923205.1"/>
    </source>
</evidence>
<reference evidence="1 2" key="1">
    <citation type="submission" date="2021-06" db="EMBL/GenBank/DDBJ databases">
        <authorList>
            <person name="Stanton E."/>
        </authorList>
    </citation>
    <scope>NUCLEOTIDE SEQUENCE [LARGE SCALE GENOMIC DNA]</scope>
    <source>
        <strain evidence="1 2">2021EL-00146</strain>
    </source>
</reference>
<comment type="caution">
    <text evidence="1">The sequence shown here is derived from an EMBL/GenBank/DDBJ whole genome shotgun (WGS) entry which is preliminary data.</text>
</comment>
<keyword evidence="2" id="KW-1185">Reference proteome</keyword>
<dbReference type="RefSeq" id="WP_094917492.1">
    <property type="nucleotide sequence ID" value="NZ_JAHLTI010000001.1"/>
</dbReference>
<gene>
    <name evidence="1" type="ORF">KQV47_03250</name>
</gene>
<evidence type="ECO:0008006" key="3">
    <source>
        <dbReference type="Google" id="ProtNLM"/>
    </source>
</evidence>
<sequence>MKMTYKHIQQPCQHEGCGIAVMARLLQKTYEETLHIAMEKGFCDKYKRVNLAQMKRFLLYIGLENISFIKHDGASEPKSNGIFHGRWDNVTSGARHWIACYEGVYFDPLLPHPVPHLPEGFHVTQIFNHP</sequence>
<protein>
    <recommendedName>
        <fullName evidence="3">Peptidase C39 domain-containing protein</fullName>
    </recommendedName>
</protein>